<dbReference type="PANTHER" id="PTHR13678:SF2">
    <property type="entry name" value="VACUOLAR PROTEIN SORTING-ASSOCIATED PROTEIN 37A"/>
    <property type="match status" value="1"/>
</dbReference>
<dbReference type="PROSITE" id="PS51314">
    <property type="entry name" value="VPS37_C"/>
    <property type="match status" value="1"/>
</dbReference>
<comment type="similarity">
    <text evidence="2">Belongs to the VPS37 family.</text>
</comment>
<dbReference type="SUPFAM" id="SSF54495">
    <property type="entry name" value="UBC-like"/>
    <property type="match status" value="1"/>
</dbReference>
<proteinExistence type="inferred from homology"/>
<dbReference type="STRING" id="81824.A9V3W3"/>
<dbReference type="GeneID" id="5892673"/>
<protein>
    <recommendedName>
        <fullName evidence="9">VPS37 C-terminal domain-containing protein</fullName>
    </recommendedName>
</protein>
<dbReference type="InterPro" id="IPR029012">
    <property type="entry name" value="Helix_hairpin_bin_sf"/>
</dbReference>
<dbReference type="InterPro" id="IPR037202">
    <property type="entry name" value="ESCRT_assembly_dom"/>
</dbReference>
<evidence type="ECO:0000256" key="8">
    <source>
        <dbReference type="SAM" id="MobiDB-lite"/>
    </source>
</evidence>
<dbReference type="GO" id="GO:0043162">
    <property type="term" value="P:ubiquitin-dependent protein catabolic process via the multivesicular body sorting pathway"/>
    <property type="evidence" value="ECO:0000318"/>
    <property type="project" value="GO_Central"/>
</dbReference>
<evidence type="ECO:0000256" key="1">
    <source>
        <dbReference type="ARBA" id="ARBA00004177"/>
    </source>
</evidence>
<dbReference type="KEGG" id="mbr:MONBRDRAFT_33131"/>
<feature type="region of interest" description="Disordered" evidence="8">
    <location>
        <begin position="155"/>
        <end position="198"/>
    </location>
</feature>
<dbReference type="GO" id="GO:0006623">
    <property type="term" value="P:protein targeting to vacuole"/>
    <property type="evidence" value="ECO:0000318"/>
    <property type="project" value="GO_Central"/>
</dbReference>
<dbReference type="PANTHER" id="PTHR13678">
    <property type="entry name" value="VACUOLAR PROTEIN SORTING-ASSOCIATED PROTEIN 37"/>
    <property type="match status" value="1"/>
</dbReference>
<organism evidence="10 11">
    <name type="scientific">Monosiga brevicollis</name>
    <name type="common">Choanoflagellate</name>
    <dbReference type="NCBI Taxonomy" id="81824"/>
    <lineage>
        <taxon>Eukaryota</taxon>
        <taxon>Choanoflagellata</taxon>
        <taxon>Craspedida</taxon>
        <taxon>Salpingoecidae</taxon>
        <taxon>Monosiga</taxon>
    </lineage>
</organism>
<feature type="domain" description="VPS37 C-terminal" evidence="9">
    <location>
        <begin position="292"/>
        <end position="371"/>
    </location>
</feature>
<keyword evidence="7" id="KW-0175">Coiled coil</keyword>
<dbReference type="eggNOG" id="KOG3270">
    <property type="taxonomic scope" value="Eukaryota"/>
</dbReference>
<feature type="coiled-coil region" evidence="7">
    <location>
        <begin position="246"/>
        <end position="301"/>
    </location>
</feature>
<evidence type="ECO:0000256" key="3">
    <source>
        <dbReference type="ARBA" id="ARBA00022448"/>
    </source>
</evidence>
<comment type="subcellular location">
    <subcellularLocation>
        <location evidence="1">Endosome</location>
    </subcellularLocation>
</comment>
<dbReference type="OMA" id="HPWCNEH"/>
<evidence type="ECO:0000313" key="10">
    <source>
        <dbReference type="EMBL" id="EDQ87781.1"/>
    </source>
</evidence>
<dbReference type="RefSeq" id="XP_001747314.1">
    <property type="nucleotide sequence ID" value="XM_001747262.1"/>
</dbReference>
<name>A9V3W3_MONBE</name>
<dbReference type="InterPro" id="IPR009851">
    <property type="entry name" value="Mod_r"/>
</dbReference>
<gene>
    <name evidence="10" type="ORF">MONBRDRAFT_33131</name>
</gene>
<evidence type="ECO:0000259" key="9">
    <source>
        <dbReference type="PROSITE" id="PS51314"/>
    </source>
</evidence>
<dbReference type="GO" id="GO:0006612">
    <property type="term" value="P:protein targeting to membrane"/>
    <property type="evidence" value="ECO:0000318"/>
    <property type="project" value="GO_Central"/>
</dbReference>
<feature type="compositionally biased region" description="Low complexity" evidence="8">
    <location>
        <begin position="179"/>
        <end position="194"/>
    </location>
</feature>
<dbReference type="Gene3D" id="3.10.110.10">
    <property type="entry name" value="Ubiquitin Conjugating Enzyme"/>
    <property type="match status" value="1"/>
</dbReference>
<accession>A9V3W3</accession>
<dbReference type="Proteomes" id="UP000001357">
    <property type="component" value="Unassembled WGS sequence"/>
</dbReference>
<keyword evidence="3 6" id="KW-0813">Transport</keyword>
<dbReference type="InterPro" id="IPR016135">
    <property type="entry name" value="UBQ-conjugating_enzyme/RWD"/>
</dbReference>
<dbReference type="Pfam" id="PF07200">
    <property type="entry name" value="Mod_r"/>
    <property type="match status" value="1"/>
</dbReference>
<dbReference type="InterPro" id="IPR000608">
    <property type="entry name" value="UBC"/>
</dbReference>
<evidence type="ECO:0000256" key="5">
    <source>
        <dbReference type="ARBA" id="ARBA00022927"/>
    </source>
</evidence>
<dbReference type="Pfam" id="PF00179">
    <property type="entry name" value="UQ_con"/>
    <property type="match status" value="1"/>
</dbReference>
<dbReference type="Gene3D" id="1.10.287.660">
    <property type="entry name" value="Helix hairpin bin"/>
    <property type="match status" value="1"/>
</dbReference>
<keyword evidence="11" id="KW-1185">Reference proteome</keyword>
<keyword evidence="4" id="KW-0967">Endosome</keyword>
<dbReference type="EMBL" id="CH991557">
    <property type="protein sequence ID" value="EDQ87781.1"/>
    <property type="molecule type" value="Genomic_DNA"/>
</dbReference>
<evidence type="ECO:0000256" key="6">
    <source>
        <dbReference type="PROSITE-ProRule" id="PRU00646"/>
    </source>
</evidence>
<evidence type="ECO:0000313" key="11">
    <source>
        <dbReference type="Proteomes" id="UP000001357"/>
    </source>
</evidence>
<keyword evidence="5 6" id="KW-0653">Protein transport</keyword>
<dbReference type="GO" id="GO:0000813">
    <property type="term" value="C:ESCRT I complex"/>
    <property type="evidence" value="ECO:0000318"/>
    <property type="project" value="GO_Central"/>
</dbReference>
<evidence type="ECO:0000256" key="7">
    <source>
        <dbReference type="SAM" id="Coils"/>
    </source>
</evidence>
<dbReference type="FunCoup" id="A9V3W3">
    <property type="interactions" value="823"/>
</dbReference>
<evidence type="ECO:0000256" key="4">
    <source>
        <dbReference type="ARBA" id="ARBA00022753"/>
    </source>
</evidence>
<dbReference type="AlphaFoldDB" id="A9V3W3"/>
<sequence length="371" mass="40581">MAWFSRAPAAAPPPSMDLSSLRSRQIDGLLMANLPGSVSTKITNAEYEVPFTANGRPVLLHIKLPLNFPQMQPVLTITPNCHHPVLNASGQVCGIEALQSWKAHSSLAKVVEQTVDHLIRNPPSFPGDVGSARGAGQYGMPSTQPAYGAPNPYATAGNGGPPAVPYHQAVQPTSDLGMSTTSSSQGVPSSVSTPAPTEVTLSNADLPELDRATIAGFMQDMSTDELTEMAESMPKVRSFVANLTHLQVIRERVEFLRQERTRLAEANMKHEPELNRLKSEVKALTQQLAELDQSLATKLARYTELSSQYDRQGLVAALKVKQSEAEEASEDLVSQFRNEDLPVEDFVKQFKAARVLYHERRLKEERFLASN</sequence>
<dbReference type="InParanoid" id="A9V3W3"/>
<evidence type="ECO:0000256" key="2">
    <source>
        <dbReference type="ARBA" id="ARBA00007617"/>
    </source>
</evidence>
<reference evidence="10 11" key="1">
    <citation type="journal article" date="2008" name="Nature">
        <title>The genome of the choanoflagellate Monosiga brevicollis and the origin of metazoans.</title>
        <authorList>
            <consortium name="JGI Sequencing"/>
            <person name="King N."/>
            <person name="Westbrook M.J."/>
            <person name="Young S.L."/>
            <person name="Kuo A."/>
            <person name="Abedin M."/>
            <person name="Chapman J."/>
            <person name="Fairclough S."/>
            <person name="Hellsten U."/>
            <person name="Isogai Y."/>
            <person name="Letunic I."/>
            <person name="Marr M."/>
            <person name="Pincus D."/>
            <person name="Putnam N."/>
            <person name="Rokas A."/>
            <person name="Wright K.J."/>
            <person name="Zuzow R."/>
            <person name="Dirks W."/>
            <person name="Good M."/>
            <person name="Goodstein D."/>
            <person name="Lemons D."/>
            <person name="Li W."/>
            <person name="Lyons J.B."/>
            <person name="Morris A."/>
            <person name="Nichols S."/>
            <person name="Richter D.J."/>
            <person name="Salamov A."/>
            <person name="Bork P."/>
            <person name="Lim W.A."/>
            <person name="Manning G."/>
            <person name="Miller W.T."/>
            <person name="McGinnis W."/>
            <person name="Shapiro H."/>
            <person name="Tjian R."/>
            <person name="Grigoriev I.V."/>
            <person name="Rokhsar D."/>
        </authorList>
    </citation>
    <scope>NUCLEOTIDE SEQUENCE [LARGE SCALE GENOMIC DNA]</scope>
    <source>
        <strain evidence="11">MX1 / ATCC 50154</strain>
    </source>
</reference>
<dbReference type="SUPFAM" id="SSF140111">
    <property type="entry name" value="Endosomal sorting complex assembly domain"/>
    <property type="match status" value="1"/>
</dbReference>